<proteinExistence type="predicted"/>
<evidence type="ECO:0000313" key="2">
    <source>
        <dbReference type="Proteomes" id="UP000277191"/>
    </source>
</evidence>
<dbReference type="EMBL" id="CP034547">
    <property type="protein sequence ID" value="AZQ56130.1"/>
    <property type="molecule type" value="Genomic_DNA"/>
</dbReference>
<name>A0A3S9NKA3_9BURK</name>
<gene>
    <name evidence="1" type="ORF">D5R55_35685</name>
</gene>
<evidence type="ECO:0000313" key="1">
    <source>
        <dbReference type="EMBL" id="AZQ56130.1"/>
    </source>
</evidence>
<organism evidence="1 2">
    <name type="scientific">Burkholderia cenocepacia</name>
    <dbReference type="NCBI Taxonomy" id="95486"/>
    <lineage>
        <taxon>Bacteria</taxon>
        <taxon>Pseudomonadati</taxon>
        <taxon>Pseudomonadota</taxon>
        <taxon>Betaproteobacteria</taxon>
        <taxon>Burkholderiales</taxon>
        <taxon>Burkholderiaceae</taxon>
        <taxon>Burkholderia</taxon>
        <taxon>Burkholderia cepacia complex</taxon>
    </lineage>
</organism>
<dbReference type="RefSeq" id="WP_126369393.1">
    <property type="nucleotide sequence ID" value="NZ_CP034547.1"/>
</dbReference>
<dbReference type="Proteomes" id="UP000277191">
    <property type="component" value="Chromosome 3"/>
</dbReference>
<sequence length="123" mass="13711">MNPRRVHALYLKHRPDVDRVKCEWIHLLSTGSVDRDLLWKMLSTIGSADVVIHVRRKIGDLLPIEPAIAFIGQHIGKGEMLVSDRAFTNFVIVAHNGVAATWPQCLTRSRIDLLPGAPNDTAV</sequence>
<accession>A0A3S9NKA3</accession>
<dbReference type="AlphaFoldDB" id="A0A3S9NKA3"/>
<protein>
    <submittedName>
        <fullName evidence="1">Uncharacterized protein</fullName>
    </submittedName>
</protein>
<reference evidence="1 2" key="1">
    <citation type="submission" date="2018-12" db="EMBL/GenBank/DDBJ databases">
        <title>Cadmium resistance mechanism in endophytic bacteria Burkholderia cenocepacia YG-3.</title>
        <authorList>
            <person name="Zhang X."/>
            <person name="Wang X."/>
            <person name="Zhu Y."/>
        </authorList>
    </citation>
    <scope>NUCLEOTIDE SEQUENCE [LARGE SCALE GENOMIC DNA]</scope>
    <source>
        <strain evidence="1 2">YG-3</strain>
    </source>
</reference>